<sequence length="539" mass="61642">MRTVWAVICGTLRDEVDFRLMLDYLLRCRDQGIIQGIVLSTWRDEVATIPGLDQQLAANHVAVVTSQPLEKKIGRSTTNSFNYWRQATQLQAALDFIPDDAIVIKTRTDRALPATRKLMKMLDEPDPLPLVREVAEQRGLTAFPQEFHRQIAIFKARSGRLVQFADFAFMGYREDMAKLINFDAAELYLNRELVANIQFFIYPFVRDYPVLRDYYRVINFRFLLRDLKTYTEQGGTQFPQFFQRLYATYFGLLATHFRIGTLVAAKSLGKVTLPIEFSDFFHSGQAGHLRHNELGVTFRSQTILDQFLAQPVTAESTEPKRKHWWRKSAPEPEQPPVKEVATKNILQKLQHPTADLFGRMTSAEYQEMQDFRQNKDFSPREWLRPLASPLADQPGDYAQSVQYQLPGITPDQAAKIWRTCERDGRVSQTLLDFWLEHDLQPADSAPYLMSSARTGNRFSTLVVGWLLRQGVLSPGDQAEALRHHGFLRAFSYATSPDGRRNGRLYFGPVSILCGPGKTGCQEQRGTDQVRFSGVLPHGI</sequence>
<reference evidence="2 3" key="1">
    <citation type="submission" date="2018-08" db="EMBL/GenBank/DDBJ databases">
        <title>Lactobacillus suantsai sp. nov., isolated from traditional fermented suan-tsai in Taiwan.</title>
        <authorList>
            <person name="Huang C.-H."/>
        </authorList>
    </citation>
    <scope>NUCLEOTIDE SEQUENCE [LARGE SCALE GENOMIC DNA]</scope>
    <source>
        <strain evidence="2 3">BCRC 12945</strain>
    </source>
</reference>
<dbReference type="OrthoDB" id="6673401at2"/>
<protein>
    <submittedName>
        <fullName evidence="2">Uncharacterized protein</fullName>
    </submittedName>
</protein>
<accession>A0A4Q0VL62</accession>
<gene>
    <name evidence="2" type="ORF">DXH47_03990</name>
</gene>
<feature type="region of interest" description="Disordered" evidence="1">
    <location>
        <begin position="314"/>
        <end position="337"/>
    </location>
</feature>
<dbReference type="Proteomes" id="UP000290602">
    <property type="component" value="Unassembled WGS sequence"/>
</dbReference>
<dbReference type="AlphaFoldDB" id="A0A4Q0VL62"/>
<comment type="caution">
    <text evidence="2">The sequence shown here is derived from an EMBL/GenBank/DDBJ whole genome shotgun (WGS) entry which is preliminary data.</text>
</comment>
<name>A0A4Q0VL62_9LACO</name>
<evidence type="ECO:0000313" key="3">
    <source>
        <dbReference type="Proteomes" id="UP000290602"/>
    </source>
</evidence>
<dbReference type="EMBL" id="QXIL01000005">
    <property type="protein sequence ID" value="RXI79209.1"/>
    <property type="molecule type" value="Genomic_DNA"/>
</dbReference>
<proteinExistence type="predicted"/>
<evidence type="ECO:0000256" key="1">
    <source>
        <dbReference type="SAM" id="MobiDB-lite"/>
    </source>
</evidence>
<keyword evidence="3" id="KW-1185">Reference proteome</keyword>
<organism evidence="2 3">
    <name type="scientific">Levilactobacillus suantsaii</name>
    <dbReference type="NCBI Taxonomy" id="2292255"/>
    <lineage>
        <taxon>Bacteria</taxon>
        <taxon>Bacillati</taxon>
        <taxon>Bacillota</taxon>
        <taxon>Bacilli</taxon>
        <taxon>Lactobacillales</taxon>
        <taxon>Lactobacillaceae</taxon>
        <taxon>Levilactobacillus</taxon>
    </lineage>
</organism>
<evidence type="ECO:0000313" key="2">
    <source>
        <dbReference type="EMBL" id="RXI79209.1"/>
    </source>
</evidence>
<dbReference type="RefSeq" id="WP_129031776.1">
    <property type="nucleotide sequence ID" value="NZ_CP059603.1"/>
</dbReference>